<evidence type="ECO:0000313" key="3">
    <source>
        <dbReference type="EMBL" id="TNV83484.1"/>
    </source>
</evidence>
<name>A0A8J8P0D2_HALGN</name>
<gene>
    <name evidence="3" type="ORF">FGO68_gene14749</name>
</gene>
<dbReference type="Proteomes" id="UP000785679">
    <property type="component" value="Unassembled WGS sequence"/>
</dbReference>
<sequence length="783" mass="90825">MNEFTDQDRDSQGRQSSNRISFTVKDVLSGTQDSNFKTQQTPAGPISSYHQHTDSQVLRDIGNNFQRDTPMFKITGNHLGALDSQQTPSSLAAKKDYNSLQQQTRQLSEDFIQNKYGGSSANMLDSGSSERVYTQRRPNNLPAQYLENHHDLEELMKSTNSAFSDYNFLFENIDQTLHTNTQLMMEELLQQANHKATVSVSEVNPYNPNNNFRDNTEEEIISIEDTYRETNAMVGENQLGNDSSLPIGNKSMTIIQEEDGEYEESQFLLSQNNQHLSNSTQQLLLKSQTLQRANKEQQQQPHSHRVLGQEPAQILTVRDSYETFGNNNQPHNQSTKFNQGALHLNSDMQLVDNTEEVEAISSLQQKHDRLKDEIQGEQDDKGVHEMLKRYQEKYRRQKEESIRHASPQIFQDQARKISIISQSNNVPISDITQQNEESITSEEEYVNRSFVSGTQKAHPTPNTSKINKKQPFEFIDSQSTSQVRELLSHQHQHTQQLHISSDIANELHSLRQDLKYSEHLKLKLEKQLLQQQVQFDSEQRIRDAHYSRELKLKQDELDLLDAKLLAQQDKYEAKMESYRERLKRVEKTVYERVESEYSRILQQKDEQIGEQNERLSVMEGDLAVMRQQLEAEKEAFVEEQRQEYERRIEKEVQKLHQEQHKRHAEMTAQIYEDVSKSLKDEQKKKIAIAKRDIDEAYSDKMRKLESSLSGQLAKERQEKSKLEIKNLELESQLEQIQAELKRHIEEKENRGGAGSNAATSRSTTDKQLSLKLKKLNRTMASIK</sequence>
<feature type="region of interest" description="Disordered" evidence="2">
    <location>
        <begin position="1"/>
        <end position="51"/>
    </location>
</feature>
<dbReference type="OrthoDB" id="10691974at2759"/>
<feature type="compositionally biased region" description="Basic and acidic residues" evidence="2">
    <location>
        <begin position="1"/>
        <end position="12"/>
    </location>
</feature>
<feature type="compositionally biased region" description="Polar residues" evidence="2">
    <location>
        <begin position="756"/>
        <end position="767"/>
    </location>
</feature>
<feature type="region of interest" description="Disordered" evidence="2">
    <location>
        <begin position="742"/>
        <end position="783"/>
    </location>
</feature>
<feature type="compositionally biased region" description="Polar residues" evidence="2">
    <location>
        <begin position="29"/>
        <end position="51"/>
    </location>
</feature>
<protein>
    <submittedName>
        <fullName evidence="3">Uncharacterized protein</fullName>
    </submittedName>
</protein>
<organism evidence="3 4">
    <name type="scientific">Halteria grandinella</name>
    <dbReference type="NCBI Taxonomy" id="5974"/>
    <lineage>
        <taxon>Eukaryota</taxon>
        <taxon>Sar</taxon>
        <taxon>Alveolata</taxon>
        <taxon>Ciliophora</taxon>
        <taxon>Intramacronucleata</taxon>
        <taxon>Spirotrichea</taxon>
        <taxon>Stichotrichia</taxon>
        <taxon>Sporadotrichida</taxon>
        <taxon>Halteriidae</taxon>
        <taxon>Halteria</taxon>
    </lineage>
</organism>
<proteinExistence type="predicted"/>
<feature type="coiled-coil region" evidence="1">
    <location>
        <begin position="353"/>
        <end position="380"/>
    </location>
</feature>
<comment type="caution">
    <text evidence="3">The sequence shown here is derived from an EMBL/GenBank/DDBJ whole genome shotgun (WGS) entry which is preliminary data.</text>
</comment>
<evidence type="ECO:0000256" key="1">
    <source>
        <dbReference type="SAM" id="Coils"/>
    </source>
</evidence>
<keyword evidence="1" id="KW-0175">Coiled coil</keyword>
<reference evidence="3" key="1">
    <citation type="submission" date="2019-06" db="EMBL/GenBank/DDBJ databases">
        <authorList>
            <person name="Zheng W."/>
        </authorList>
    </citation>
    <scope>NUCLEOTIDE SEQUENCE</scope>
    <source>
        <strain evidence="3">QDHG01</strain>
    </source>
</reference>
<accession>A0A8J8P0D2</accession>
<dbReference type="AlphaFoldDB" id="A0A8J8P0D2"/>
<keyword evidence="4" id="KW-1185">Reference proteome</keyword>
<evidence type="ECO:0000313" key="4">
    <source>
        <dbReference type="Proteomes" id="UP000785679"/>
    </source>
</evidence>
<evidence type="ECO:0000256" key="2">
    <source>
        <dbReference type="SAM" id="MobiDB-lite"/>
    </source>
</evidence>
<dbReference type="EMBL" id="RRYP01003789">
    <property type="protein sequence ID" value="TNV83484.1"/>
    <property type="molecule type" value="Genomic_DNA"/>
</dbReference>